<gene>
    <name evidence="2" type="ORF">FRACYDRAFT_235112</name>
</gene>
<dbReference type="AlphaFoldDB" id="A0A1E7FTK8"/>
<dbReference type="InParanoid" id="A0A1E7FTK8"/>
<keyword evidence="3" id="KW-1185">Reference proteome</keyword>
<sequence length="175" mass="19786">MIGLAKLISYTHSTCMRPEIIAIGIMLLVWREQSVEQEMVQKHGQNSLSICGGSWELNLARVEALEEMNQGASTGVGGVSKALVLIQGEFRPYGNFLSRAYRALKFLVPSVPQNAALSRNAPLAKDKRKQNRRRIEKHRLLKEVNKSGTSKLMEEKRQNNDLPLKIQQSKTRKFL</sequence>
<dbReference type="Proteomes" id="UP000095751">
    <property type="component" value="Unassembled WGS sequence"/>
</dbReference>
<reference evidence="2 3" key="1">
    <citation type="submission" date="2016-09" db="EMBL/GenBank/DDBJ databases">
        <title>Extensive genetic diversity and differential bi-allelic expression allows diatom success in the polar Southern Ocean.</title>
        <authorList>
            <consortium name="DOE Joint Genome Institute"/>
            <person name="Mock T."/>
            <person name="Otillar R.P."/>
            <person name="Strauss J."/>
            <person name="Dupont C."/>
            <person name="Frickenhaus S."/>
            <person name="Maumus F."/>
            <person name="Mcmullan M."/>
            <person name="Sanges R."/>
            <person name="Schmutz J."/>
            <person name="Toseland A."/>
            <person name="Valas R."/>
            <person name="Veluchamy A."/>
            <person name="Ward B.J."/>
            <person name="Allen A."/>
            <person name="Barry K."/>
            <person name="Falciatore A."/>
            <person name="Ferrante M."/>
            <person name="Fortunato A.E."/>
            <person name="Gloeckner G."/>
            <person name="Gruber A."/>
            <person name="Hipkin R."/>
            <person name="Janech M."/>
            <person name="Kroth P."/>
            <person name="Leese F."/>
            <person name="Lindquist E."/>
            <person name="Lyon B.R."/>
            <person name="Martin J."/>
            <person name="Mayer C."/>
            <person name="Parker M."/>
            <person name="Quesneville H."/>
            <person name="Raymond J."/>
            <person name="Uhlig C."/>
            <person name="Valentin K.U."/>
            <person name="Worden A.Z."/>
            <person name="Armbrust E.V."/>
            <person name="Bowler C."/>
            <person name="Green B."/>
            <person name="Moulton V."/>
            <person name="Van Oosterhout C."/>
            <person name="Grigoriev I."/>
        </authorList>
    </citation>
    <scope>NUCLEOTIDE SEQUENCE [LARGE SCALE GENOMIC DNA]</scope>
    <source>
        <strain evidence="2 3">CCMP1102</strain>
    </source>
</reference>
<evidence type="ECO:0000256" key="1">
    <source>
        <dbReference type="SAM" id="MobiDB-lite"/>
    </source>
</evidence>
<proteinExistence type="predicted"/>
<protein>
    <submittedName>
        <fullName evidence="2">Uncharacterized protein</fullName>
    </submittedName>
</protein>
<accession>A0A1E7FTK8</accession>
<dbReference type="EMBL" id="KV784354">
    <property type="protein sequence ID" value="OEU21486.1"/>
    <property type="molecule type" value="Genomic_DNA"/>
</dbReference>
<name>A0A1E7FTK8_9STRA</name>
<evidence type="ECO:0000313" key="3">
    <source>
        <dbReference type="Proteomes" id="UP000095751"/>
    </source>
</evidence>
<evidence type="ECO:0000313" key="2">
    <source>
        <dbReference type="EMBL" id="OEU21486.1"/>
    </source>
</evidence>
<feature type="region of interest" description="Disordered" evidence="1">
    <location>
        <begin position="146"/>
        <end position="175"/>
    </location>
</feature>
<organism evidence="2 3">
    <name type="scientific">Fragilariopsis cylindrus CCMP1102</name>
    <dbReference type="NCBI Taxonomy" id="635003"/>
    <lineage>
        <taxon>Eukaryota</taxon>
        <taxon>Sar</taxon>
        <taxon>Stramenopiles</taxon>
        <taxon>Ochrophyta</taxon>
        <taxon>Bacillariophyta</taxon>
        <taxon>Bacillariophyceae</taxon>
        <taxon>Bacillariophycidae</taxon>
        <taxon>Bacillariales</taxon>
        <taxon>Bacillariaceae</taxon>
        <taxon>Fragilariopsis</taxon>
    </lineage>
</organism>
<dbReference type="KEGG" id="fcy:FRACYDRAFT_235112"/>